<protein>
    <recommendedName>
        <fullName evidence="4">Transmembrane protein</fullName>
    </recommendedName>
</protein>
<keyword evidence="1" id="KW-0472">Membrane</keyword>
<dbReference type="Gramene" id="OPUNC09G16020.1">
    <property type="protein sequence ID" value="OPUNC09G16020.1"/>
    <property type="gene ID" value="OPUNC09G16020"/>
</dbReference>
<evidence type="ECO:0008006" key="4">
    <source>
        <dbReference type="Google" id="ProtNLM"/>
    </source>
</evidence>
<dbReference type="HOGENOM" id="CLU_115601_0_0_1"/>
<keyword evidence="1" id="KW-1133">Transmembrane helix</keyword>
<sequence>MSSSSSNVNDEIDAAFAAGAMPPEWRPRLLASQRLDEADVDTIAADIAEIHSILQFVGSTKQSIAPVVFWFLFGVLFLCVAGLFFRANDYKRGALSVGAAVPGVVFNPIVAVLYECQRRRVKMLMAQTRTVLENCLLPPV</sequence>
<reference evidence="2" key="2">
    <citation type="submission" date="2018-05" db="EMBL/GenBank/DDBJ databases">
        <title>OpunRS2 (Oryza punctata Reference Sequence Version 2).</title>
        <authorList>
            <person name="Zhang J."/>
            <person name="Kudrna D."/>
            <person name="Lee S."/>
            <person name="Talag J."/>
            <person name="Welchert J."/>
            <person name="Wing R.A."/>
        </authorList>
    </citation>
    <scope>NUCLEOTIDE SEQUENCE [LARGE SCALE GENOMIC DNA]</scope>
</reference>
<keyword evidence="1" id="KW-0812">Transmembrane</keyword>
<organism evidence="2">
    <name type="scientific">Oryza punctata</name>
    <name type="common">Red rice</name>
    <dbReference type="NCBI Taxonomy" id="4537"/>
    <lineage>
        <taxon>Eukaryota</taxon>
        <taxon>Viridiplantae</taxon>
        <taxon>Streptophyta</taxon>
        <taxon>Embryophyta</taxon>
        <taxon>Tracheophyta</taxon>
        <taxon>Spermatophyta</taxon>
        <taxon>Magnoliopsida</taxon>
        <taxon>Liliopsida</taxon>
        <taxon>Poales</taxon>
        <taxon>Poaceae</taxon>
        <taxon>BOP clade</taxon>
        <taxon>Oryzoideae</taxon>
        <taxon>Oryzeae</taxon>
        <taxon>Oryzinae</taxon>
        <taxon>Oryza</taxon>
    </lineage>
</organism>
<reference evidence="2" key="1">
    <citation type="submission" date="2015-04" db="UniProtKB">
        <authorList>
            <consortium name="EnsemblPlants"/>
        </authorList>
    </citation>
    <scope>IDENTIFICATION</scope>
</reference>
<dbReference type="EnsemblPlants" id="OPUNC09G16020.1">
    <property type="protein sequence ID" value="OPUNC09G16020.1"/>
    <property type="gene ID" value="OPUNC09G16020"/>
</dbReference>
<feature type="transmembrane region" description="Helical" evidence="1">
    <location>
        <begin position="93"/>
        <end position="114"/>
    </location>
</feature>
<proteinExistence type="predicted"/>
<feature type="transmembrane region" description="Helical" evidence="1">
    <location>
        <begin position="67"/>
        <end position="87"/>
    </location>
</feature>
<name>A0A0E0M3V1_ORYPU</name>
<dbReference type="OMA" id="FLENDYM"/>
<dbReference type="Proteomes" id="UP000026962">
    <property type="component" value="Chromosome 9"/>
</dbReference>
<keyword evidence="3" id="KW-1185">Reference proteome</keyword>
<accession>A0A0E0M3V1</accession>
<evidence type="ECO:0000313" key="2">
    <source>
        <dbReference type="EnsemblPlants" id="OPUNC09G16020.1"/>
    </source>
</evidence>
<evidence type="ECO:0000313" key="3">
    <source>
        <dbReference type="Proteomes" id="UP000026962"/>
    </source>
</evidence>
<dbReference type="AlphaFoldDB" id="A0A0E0M3V1"/>
<evidence type="ECO:0000256" key="1">
    <source>
        <dbReference type="SAM" id="Phobius"/>
    </source>
</evidence>